<feature type="region of interest" description="Disordered" evidence="1">
    <location>
        <begin position="1"/>
        <end position="31"/>
    </location>
</feature>
<dbReference type="AlphaFoldDB" id="A0A0A9HQJ1"/>
<protein>
    <submittedName>
        <fullName evidence="2">Uncharacterized protein</fullName>
    </submittedName>
</protein>
<reference evidence="2" key="1">
    <citation type="submission" date="2014-09" db="EMBL/GenBank/DDBJ databases">
        <authorList>
            <person name="Magalhaes I.L.F."/>
            <person name="Oliveira U."/>
            <person name="Santos F.R."/>
            <person name="Vidigal T.H.D.A."/>
            <person name="Brescovit A.D."/>
            <person name="Santos A.J."/>
        </authorList>
    </citation>
    <scope>NUCLEOTIDE SEQUENCE</scope>
    <source>
        <tissue evidence="2">Shoot tissue taken approximately 20 cm above the soil surface</tissue>
    </source>
</reference>
<evidence type="ECO:0000313" key="2">
    <source>
        <dbReference type="EMBL" id="JAE39007.1"/>
    </source>
</evidence>
<feature type="region of interest" description="Disordered" evidence="1">
    <location>
        <begin position="54"/>
        <end position="140"/>
    </location>
</feature>
<organism evidence="2">
    <name type="scientific">Arundo donax</name>
    <name type="common">Giant reed</name>
    <name type="synonym">Donax arundinaceus</name>
    <dbReference type="NCBI Taxonomy" id="35708"/>
    <lineage>
        <taxon>Eukaryota</taxon>
        <taxon>Viridiplantae</taxon>
        <taxon>Streptophyta</taxon>
        <taxon>Embryophyta</taxon>
        <taxon>Tracheophyta</taxon>
        <taxon>Spermatophyta</taxon>
        <taxon>Magnoliopsida</taxon>
        <taxon>Liliopsida</taxon>
        <taxon>Poales</taxon>
        <taxon>Poaceae</taxon>
        <taxon>PACMAD clade</taxon>
        <taxon>Arundinoideae</taxon>
        <taxon>Arundineae</taxon>
        <taxon>Arundo</taxon>
    </lineage>
</organism>
<proteinExistence type="predicted"/>
<reference evidence="2" key="2">
    <citation type="journal article" date="2015" name="Data Brief">
        <title>Shoot transcriptome of the giant reed, Arundo donax.</title>
        <authorList>
            <person name="Barrero R.A."/>
            <person name="Guerrero F.D."/>
            <person name="Moolhuijzen P."/>
            <person name="Goolsby J.A."/>
            <person name="Tidwell J."/>
            <person name="Bellgard S.E."/>
            <person name="Bellgard M.I."/>
        </authorList>
    </citation>
    <scope>NUCLEOTIDE SEQUENCE</scope>
    <source>
        <tissue evidence="2">Shoot tissue taken approximately 20 cm above the soil surface</tissue>
    </source>
</reference>
<feature type="compositionally biased region" description="Low complexity" evidence="1">
    <location>
        <begin position="119"/>
        <end position="140"/>
    </location>
</feature>
<evidence type="ECO:0000256" key="1">
    <source>
        <dbReference type="SAM" id="MobiDB-lite"/>
    </source>
</evidence>
<feature type="compositionally biased region" description="Low complexity" evidence="1">
    <location>
        <begin position="1"/>
        <end position="11"/>
    </location>
</feature>
<dbReference type="EMBL" id="GBRH01158889">
    <property type="protein sequence ID" value="JAE39007.1"/>
    <property type="molecule type" value="Transcribed_RNA"/>
</dbReference>
<sequence length="140" mass="14749">MSSLAASSTATPLKPSSLCTMGRRPGLPPPPEPHGLFMLYCLLPQFHAKFSKIPGEEGGWSDLEPRRREGMITQGSIRGGVPRGKRTGTGKGGASGDGSRRFSRPSCNCDHHPGPSPWFSFASSDPNASSSTTESYLGGS</sequence>
<name>A0A0A9HQJ1_ARUDO</name>
<accession>A0A0A9HQJ1</accession>